<dbReference type="SUPFAM" id="SSF109604">
    <property type="entry name" value="HD-domain/PDEase-like"/>
    <property type="match status" value="1"/>
</dbReference>
<evidence type="ECO:0000259" key="2">
    <source>
        <dbReference type="SMART" id="SM00954"/>
    </source>
</evidence>
<dbReference type="GO" id="GO:0005886">
    <property type="term" value="C:plasma membrane"/>
    <property type="evidence" value="ECO:0007669"/>
    <property type="project" value="TreeGrafter"/>
</dbReference>
<evidence type="ECO:0000313" key="3">
    <source>
        <dbReference type="EMBL" id="QHO63018.1"/>
    </source>
</evidence>
<dbReference type="SMART" id="SM00954">
    <property type="entry name" value="RelA_SpoT"/>
    <property type="match status" value="1"/>
</dbReference>
<protein>
    <submittedName>
        <fullName evidence="3">(P)ppGpp synthase/hydrolase, HD superfamily</fullName>
    </submittedName>
</protein>
<reference evidence="4" key="1">
    <citation type="journal article" date="2020" name="Microorganisms">
        <title>Complete Genome of a Member of a New Bacterial Lineage in the Microgenomates Group Reveals an Unusual Nucleotide Composition Disparity Between Two Strands of DNA and Limited Metabolic Potential.</title>
        <authorList>
            <person name="Kadnikov V.V."/>
            <person name="Mardanov A.V."/>
            <person name="Beletsky A.V."/>
            <person name="Karnachuk O.V."/>
            <person name="Ravin N.V."/>
        </authorList>
    </citation>
    <scope>NUCLEOTIDE SEQUENCE [LARGE SCALE GENOMIC DNA]</scope>
</reference>
<organism evidence="3 4">
    <name type="scientific">Candidatus Chazhemtobacterium aquaticus</name>
    <dbReference type="NCBI Taxonomy" id="2715735"/>
    <lineage>
        <taxon>Bacteria</taxon>
        <taxon>Candidatus Chazhemtobacteraceae</taxon>
        <taxon>Candidatus Chazhemtobacterium</taxon>
    </lineage>
</organism>
<dbReference type="GO" id="GO:0015969">
    <property type="term" value="P:guanosine tetraphosphate metabolic process"/>
    <property type="evidence" value="ECO:0007669"/>
    <property type="project" value="InterPro"/>
</dbReference>
<dbReference type="AlphaFoldDB" id="A0A857NFC3"/>
<feature type="domain" description="RelA/SpoT" evidence="2">
    <location>
        <begin position="255"/>
        <end position="359"/>
    </location>
</feature>
<dbReference type="PANTHER" id="PTHR21262">
    <property type="entry name" value="GUANOSINE-3',5'-BIS DIPHOSPHATE 3'-PYROPHOSPHOHYDROLASE"/>
    <property type="match status" value="1"/>
</dbReference>
<dbReference type="SUPFAM" id="SSF81301">
    <property type="entry name" value="Nucleotidyltransferase"/>
    <property type="match status" value="1"/>
</dbReference>
<dbReference type="Gene3D" id="3.30.460.10">
    <property type="entry name" value="Beta Polymerase, domain 2"/>
    <property type="match status" value="1"/>
</dbReference>
<dbReference type="Pfam" id="PF13328">
    <property type="entry name" value="HD_4"/>
    <property type="match status" value="1"/>
</dbReference>
<dbReference type="KEGG" id="caqa:MICH65_0037"/>
<dbReference type="Gene3D" id="1.10.3210.10">
    <property type="entry name" value="Hypothetical protein af1432"/>
    <property type="match status" value="1"/>
</dbReference>
<keyword evidence="4" id="KW-1185">Reference proteome</keyword>
<dbReference type="InterPro" id="IPR003607">
    <property type="entry name" value="HD/PDEase_dom"/>
</dbReference>
<dbReference type="RefSeq" id="WP_161931428.1">
    <property type="nucleotide sequence ID" value="NZ_CP047901.1"/>
</dbReference>
<name>A0A857NFC3_9BACT</name>
<dbReference type="Proteomes" id="UP000463983">
    <property type="component" value="Chromosome"/>
</dbReference>
<dbReference type="InterPro" id="IPR007685">
    <property type="entry name" value="RelA_SpoT"/>
</dbReference>
<gene>
    <name evidence="3" type="ORF">MICH65_0037</name>
</gene>
<keyword evidence="3" id="KW-0378">Hydrolase</keyword>
<dbReference type="InterPro" id="IPR043519">
    <property type="entry name" value="NT_sf"/>
</dbReference>
<dbReference type="GO" id="GO:0016787">
    <property type="term" value="F:hydrolase activity"/>
    <property type="evidence" value="ECO:0007669"/>
    <property type="project" value="UniProtKB-KW"/>
</dbReference>
<accession>A0A857NFC3</accession>
<feature type="domain" description="HD/PDEase" evidence="1">
    <location>
        <begin position="53"/>
        <end position="166"/>
    </location>
</feature>
<dbReference type="CDD" id="cd00077">
    <property type="entry name" value="HDc"/>
    <property type="match status" value="1"/>
</dbReference>
<dbReference type="Pfam" id="PF04607">
    <property type="entry name" value="RelA_SpoT"/>
    <property type="match status" value="1"/>
</dbReference>
<dbReference type="PANTHER" id="PTHR21262:SF31">
    <property type="entry name" value="GTP PYROPHOSPHOKINASE"/>
    <property type="match status" value="1"/>
</dbReference>
<sequence>MSGLERDIHRVDFELRKGWGFALKTEEYQSGSELERQAYDFVLEKHAGQKRRDGSDYTDHLVAVASLVREVMGIDDEQILAAALLHDVVEDAGVSLEELEAKFGAEVAKLVGCVTELKGTGRTKRQEDIETTKRVVRESGLDPRVALIKLADRTHNMMTLEPMPQEKRIAKARETFEVYVPLAESLGVWEVKRKLEDLSVFYLYPEKMEEAKRRIDSDLRLRREFLYHWQTRLERMLVEMGVEGRVEWQVMGYWEAVKKRESMRARDFSQVQLVSFRVVLPSELDCRMASQYIRVSEDGLVDPQRADDYITEKTYNGYRAMHEGLRLKEGSTEVAFVTEEMEEFNAWGVVRGLRRGEDVSRYSLKLFFDTEGRVIKFLPEEATGVDLVVSIDPQLLHSVGSILVDDREFPLSINIPNAAVVRLVMKEGNGVDVGLFEYAMLPKTREKLEEIAKEIGATADLERGRGLLTSWMKSKGFDDLNDLVWGENERKKMRLVLMELGVRDIEELYLEMGLGNRAVEEVVRVFERSELEGVRSGLMKIRLAGRDERGIMAEVSGLISEFGGVIRLGKTEGDGQLYTFELVVAGVGSEAKLEIERRLSDDGHRYSDVTVV</sequence>
<evidence type="ECO:0000259" key="1">
    <source>
        <dbReference type="SMART" id="SM00471"/>
    </source>
</evidence>
<dbReference type="EMBL" id="CP047901">
    <property type="protein sequence ID" value="QHO63018.1"/>
    <property type="molecule type" value="Genomic_DNA"/>
</dbReference>
<evidence type="ECO:0000313" key="4">
    <source>
        <dbReference type="Proteomes" id="UP000463983"/>
    </source>
</evidence>
<proteinExistence type="predicted"/>
<dbReference type="SMART" id="SM00471">
    <property type="entry name" value="HDc"/>
    <property type="match status" value="1"/>
</dbReference>